<accession>A0A0F7L8S2</accession>
<proteinExistence type="predicted"/>
<organism evidence="2">
    <name type="scientific">uncultured marine virus</name>
    <dbReference type="NCBI Taxonomy" id="186617"/>
    <lineage>
        <taxon>Viruses</taxon>
        <taxon>environmental samples</taxon>
    </lineage>
</organism>
<evidence type="ECO:0000313" key="2">
    <source>
        <dbReference type="EMBL" id="AKH47963.1"/>
    </source>
</evidence>
<evidence type="ECO:0000256" key="1">
    <source>
        <dbReference type="SAM" id="Phobius"/>
    </source>
</evidence>
<keyword evidence="1" id="KW-0472">Membrane</keyword>
<feature type="transmembrane region" description="Helical" evidence="1">
    <location>
        <begin position="31"/>
        <end position="49"/>
    </location>
</feature>
<protein>
    <submittedName>
        <fullName evidence="2">Uncharacterized protein</fullName>
    </submittedName>
</protein>
<keyword evidence="1" id="KW-1133">Transmembrane helix</keyword>
<sequence>MCCLFPPTLTSATYLIASGKYFNTPVNTGCPFLICALFILIILLCLLMPHCNHTSYCKYAFHC</sequence>
<keyword evidence="1" id="KW-0812">Transmembrane</keyword>
<dbReference type="EMBL" id="KR029600">
    <property type="protein sequence ID" value="AKH47963.1"/>
    <property type="molecule type" value="Genomic_DNA"/>
</dbReference>
<reference evidence="2" key="1">
    <citation type="journal article" date="2015" name="Front. Microbiol.">
        <title>Combining genomic sequencing methods to explore viral diversity and reveal potential virus-host interactions.</title>
        <authorList>
            <person name="Chow C.E."/>
            <person name="Winget D.M."/>
            <person name="White R.A.III."/>
            <person name="Hallam S.J."/>
            <person name="Suttle C.A."/>
        </authorList>
    </citation>
    <scope>NUCLEOTIDE SEQUENCE</scope>
    <source>
        <strain evidence="2">Oxic1_5</strain>
    </source>
</reference>
<name>A0A0F7L8S2_9VIRU</name>
<reference evidence="2" key="2">
    <citation type="submission" date="2015-03" db="EMBL/GenBank/DDBJ databases">
        <authorList>
            <person name="Chow C.-E.T."/>
            <person name="Winget D.M."/>
            <person name="White R.A.III."/>
            <person name="Hallam S.J."/>
            <person name="Suttle C.A."/>
        </authorList>
    </citation>
    <scope>NUCLEOTIDE SEQUENCE</scope>
    <source>
        <strain evidence="2">Oxic1_5</strain>
    </source>
</reference>